<dbReference type="InterPro" id="IPR019734">
    <property type="entry name" value="TPR_rpt"/>
</dbReference>
<dbReference type="AlphaFoldDB" id="D8SHI1"/>
<dbReference type="GO" id="GO:0010105">
    <property type="term" value="P:negative regulation of ethylene-activated signaling pathway"/>
    <property type="evidence" value="ECO:0007669"/>
    <property type="project" value="InterPro"/>
</dbReference>
<dbReference type="InterPro" id="IPR044631">
    <property type="entry name" value="ETO1-like"/>
</dbReference>
<feature type="repeat" description="TPR" evidence="2">
    <location>
        <begin position="708"/>
        <end position="741"/>
    </location>
</feature>
<dbReference type="SUPFAM" id="SSF54695">
    <property type="entry name" value="POZ domain"/>
    <property type="match status" value="1"/>
</dbReference>
<gene>
    <name evidence="4" type="ORF">SELMODRAFT_451010</name>
</gene>
<dbReference type="SMART" id="SM00028">
    <property type="entry name" value="TPR"/>
    <property type="match status" value="5"/>
</dbReference>
<evidence type="ECO:0000313" key="5">
    <source>
        <dbReference type="Proteomes" id="UP000001514"/>
    </source>
</evidence>
<evidence type="ECO:0000256" key="2">
    <source>
        <dbReference type="PROSITE-ProRule" id="PRU00339"/>
    </source>
</evidence>
<dbReference type="Pfam" id="PF13374">
    <property type="entry name" value="TPR_10"/>
    <property type="match status" value="1"/>
</dbReference>
<evidence type="ECO:0000259" key="3">
    <source>
        <dbReference type="PROSITE" id="PS50097"/>
    </source>
</evidence>
<dbReference type="PROSITE" id="PS50005">
    <property type="entry name" value="TPR"/>
    <property type="match status" value="1"/>
</dbReference>
<dbReference type="SMART" id="SM00225">
    <property type="entry name" value="BTB"/>
    <property type="match status" value="1"/>
</dbReference>
<keyword evidence="2" id="KW-0802">TPR repeat</keyword>
<dbReference type="Proteomes" id="UP000001514">
    <property type="component" value="Unassembled WGS sequence"/>
</dbReference>
<dbReference type="HOGENOM" id="CLU_015650_0_0_1"/>
<comment type="pathway">
    <text evidence="1">Protein modification; protein ubiquitination.</text>
</comment>
<dbReference type="Gramene" id="EFJ16116">
    <property type="protein sequence ID" value="EFJ16116"/>
    <property type="gene ID" value="SELMODRAFT_451010"/>
</dbReference>
<reference evidence="4 5" key="1">
    <citation type="journal article" date="2011" name="Science">
        <title>The Selaginella genome identifies genetic changes associated with the evolution of vascular plants.</title>
        <authorList>
            <person name="Banks J.A."/>
            <person name="Nishiyama T."/>
            <person name="Hasebe M."/>
            <person name="Bowman J.L."/>
            <person name="Gribskov M."/>
            <person name="dePamphilis C."/>
            <person name="Albert V.A."/>
            <person name="Aono N."/>
            <person name="Aoyama T."/>
            <person name="Ambrose B.A."/>
            <person name="Ashton N.W."/>
            <person name="Axtell M.J."/>
            <person name="Barker E."/>
            <person name="Barker M.S."/>
            <person name="Bennetzen J.L."/>
            <person name="Bonawitz N.D."/>
            <person name="Chapple C."/>
            <person name="Cheng C."/>
            <person name="Correa L.G."/>
            <person name="Dacre M."/>
            <person name="DeBarry J."/>
            <person name="Dreyer I."/>
            <person name="Elias M."/>
            <person name="Engstrom E.M."/>
            <person name="Estelle M."/>
            <person name="Feng L."/>
            <person name="Finet C."/>
            <person name="Floyd S.K."/>
            <person name="Frommer W.B."/>
            <person name="Fujita T."/>
            <person name="Gramzow L."/>
            <person name="Gutensohn M."/>
            <person name="Harholt J."/>
            <person name="Hattori M."/>
            <person name="Heyl A."/>
            <person name="Hirai T."/>
            <person name="Hiwatashi Y."/>
            <person name="Ishikawa M."/>
            <person name="Iwata M."/>
            <person name="Karol K.G."/>
            <person name="Koehler B."/>
            <person name="Kolukisaoglu U."/>
            <person name="Kubo M."/>
            <person name="Kurata T."/>
            <person name="Lalonde S."/>
            <person name="Li K."/>
            <person name="Li Y."/>
            <person name="Litt A."/>
            <person name="Lyons E."/>
            <person name="Manning G."/>
            <person name="Maruyama T."/>
            <person name="Michael T.P."/>
            <person name="Mikami K."/>
            <person name="Miyazaki S."/>
            <person name="Morinaga S."/>
            <person name="Murata T."/>
            <person name="Mueller-Roeber B."/>
            <person name="Nelson D.R."/>
            <person name="Obara M."/>
            <person name="Oguri Y."/>
            <person name="Olmstead R.G."/>
            <person name="Onodera N."/>
            <person name="Petersen B.L."/>
            <person name="Pils B."/>
            <person name="Prigge M."/>
            <person name="Rensing S.A."/>
            <person name="Riano-Pachon D.M."/>
            <person name="Roberts A.W."/>
            <person name="Sato Y."/>
            <person name="Scheller H.V."/>
            <person name="Schulz B."/>
            <person name="Schulz C."/>
            <person name="Shakirov E.V."/>
            <person name="Shibagaki N."/>
            <person name="Shinohara N."/>
            <person name="Shippen D.E."/>
            <person name="Soerensen I."/>
            <person name="Sotooka R."/>
            <person name="Sugimoto N."/>
            <person name="Sugita M."/>
            <person name="Sumikawa N."/>
            <person name="Tanurdzic M."/>
            <person name="Theissen G."/>
            <person name="Ulvskov P."/>
            <person name="Wakazuki S."/>
            <person name="Weng J.K."/>
            <person name="Willats W.W."/>
            <person name="Wipf D."/>
            <person name="Wolf P.G."/>
            <person name="Yang L."/>
            <person name="Zimmer A.D."/>
            <person name="Zhu Q."/>
            <person name="Mitros T."/>
            <person name="Hellsten U."/>
            <person name="Loque D."/>
            <person name="Otillar R."/>
            <person name="Salamov A."/>
            <person name="Schmutz J."/>
            <person name="Shapiro H."/>
            <person name="Lindquist E."/>
            <person name="Lucas S."/>
            <person name="Rokhsar D."/>
            <person name="Grigoriev I.V."/>
        </authorList>
    </citation>
    <scope>NUCLEOTIDE SEQUENCE [LARGE SCALE GENOMIC DNA]</scope>
</reference>
<accession>D8SHI1</accession>
<proteinExistence type="predicted"/>
<dbReference type="PROSITE" id="PS50097">
    <property type="entry name" value="BTB"/>
    <property type="match status" value="1"/>
</dbReference>
<keyword evidence="5" id="KW-1185">Reference proteome</keyword>
<dbReference type="KEGG" id="smo:SELMODRAFT_451010"/>
<organism evidence="5">
    <name type="scientific">Selaginella moellendorffii</name>
    <name type="common">Spikemoss</name>
    <dbReference type="NCBI Taxonomy" id="88036"/>
    <lineage>
        <taxon>Eukaryota</taxon>
        <taxon>Viridiplantae</taxon>
        <taxon>Streptophyta</taxon>
        <taxon>Embryophyta</taxon>
        <taxon>Tracheophyta</taxon>
        <taxon>Lycopodiopsida</taxon>
        <taxon>Selaginellales</taxon>
        <taxon>Selaginellaceae</taxon>
        <taxon>Selaginella</taxon>
    </lineage>
</organism>
<dbReference type="PANTHER" id="PTHR44203">
    <property type="entry name" value="ETO1-RELATED"/>
    <property type="match status" value="1"/>
</dbReference>
<dbReference type="SUPFAM" id="SSF48452">
    <property type="entry name" value="TPR-like"/>
    <property type="match status" value="2"/>
</dbReference>
<feature type="domain" description="BTB" evidence="3">
    <location>
        <begin position="176"/>
        <end position="245"/>
    </location>
</feature>
<evidence type="ECO:0000313" key="4">
    <source>
        <dbReference type="EMBL" id="EFJ16116.1"/>
    </source>
</evidence>
<dbReference type="Pfam" id="PF00651">
    <property type="entry name" value="BTB"/>
    <property type="match status" value="1"/>
</dbReference>
<dbReference type="InterPro" id="IPR000210">
    <property type="entry name" value="BTB/POZ_dom"/>
</dbReference>
<dbReference type="Gene3D" id="1.25.40.10">
    <property type="entry name" value="Tetratricopeptide repeat domain"/>
    <property type="match status" value="3"/>
</dbReference>
<dbReference type="PANTHER" id="PTHR44203:SF8">
    <property type="entry name" value="ETHYLENE-OVERPRODUCTION PROTEIN 1"/>
    <property type="match status" value="1"/>
</dbReference>
<dbReference type="InterPro" id="IPR011333">
    <property type="entry name" value="SKP1/BTB/POZ_sf"/>
</dbReference>
<dbReference type="InParanoid" id="D8SHI1"/>
<dbReference type="EMBL" id="GL377620">
    <property type="protein sequence ID" value="EFJ16116.1"/>
    <property type="molecule type" value="Genomic_DNA"/>
</dbReference>
<dbReference type="eggNOG" id="ENOG502QPQB">
    <property type="taxonomic scope" value="Eukaryota"/>
</dbReference>
<dbReference type="FunCoup" id="D8SHI1">
    <property type="interactions" value="2"/>
</dbReference>
<sequence length="886" mass="99976">MGICKDIHILHVASSEKPAPTAASKPVHQKDSSQSMFLPKLADPPINPNFKPVDYVSTLAEIHKELGVATSNQEKSRLYLEQSFVFRGLGELKLLRRSLRLARQHATTNHHKLVIAAWLKFERRGEELDENPGESASHRAAATSTRLADHIPCLALDYCDEDEQQQQQQHERWHFSDVVFHVEGDRIYCNRQKMAALSLPFDAMLNGCFTESRRTNIEFSRNGISAMGMRAVDKFARTGTIGRPSPTVVIEVMTFANKFFCDKLKEACDQRLATCVHTLQDAITFLDCALDENAQSLVGACLQVFLRELPKSLYSAPVSKLFSTQDGRKRLSAVGHSSFSLYCLLGQAAMDDDFSSDMTVKLLHFAKDCAVSSKQRALALHQLGCSMLARKQYKEAHEFFEAAADEGHIYSLAGVARVKYMRGHRMAAYSEAANIIACYKNSGWMFEERSLYCLGHDKLSDLNTATELDPTLTYPYKYRAAVLMDEKKVHEAITEISRVLRFCITKDCLELRVYFSLALLDYDAAVRDLRALLTFDPGYRMYSGRVCASQLLDLLKQHVVQWTKADCWMKLYDHWSSVDDISSLAVVHQMLETEAESSKGLLFFRQSLLLLRLSCPKAALRSLRLAREHADNNQEKLVYEGWLLYDTGHRQEALRKAEESISLQRSFEAFFLKAYALADTSLDPTASTKVIGLLEEALKCPSDGLRKGQALNNLGSVYVDCGKLEQALDCYVNALKIRHTRAHQGLARVYFLQGDRKSAFDEMTKLIEKSMNNASAYEKRAEYCDRDLVMADLSMVTQIDPLRTYPYRYRAAGPVAMDSQRDREAIAELSKAIAFKADLQLLHLRAAFHECSGEISDALRDCRAALSIDPTHSDTLELYGRVQHLS</sequence>
<evidence type="ECO:0000256" key="1">
    <source>
        <dbReference type="ARBA" id="ARBA00004906"/>
    </source>
</evidence>
<dbReference type="STRING" id="88036.D8SHI1"/>
<dbReference type="InterPro" id="IPR011990">
    <property type="entry name" value="TPR-like_helical_dom_sf"/>
</dbReference>
<dbReference type="Gene3D" id="3.30.710.10">
    <property type="entry name" value="Potassium Channel Kv1.1, Chain A"/>
    <property type="match status" value="1"/>
</dbReference>
<protein>
    <submittedName>
        <fullName evidence="4">Ethylene OVERPRODUCER1-like protein</fullName>
    </submittedName>
</protein>
<name>D8SHI1_SELML</name>